<dbReference type="Proteomes" id="UP001596160">
    <property type="component" value="Unassembled WGS sequence"/>
</dbReference>
<organism evidence="2 3">
    <name type="scientific">Streptomyces amakusaensis</name>
    <dbReference type="NCBI Taxonomy" id="67271"/>
    <lineage>
        <taxon>Bacteria</taxon>
        <taxon>Bacillati</taxon>
        <taxon>Actinomycetota</taxon>
        <taxon>Actinomycetes</taxon>
        <taxon>Kitasatosporales</taxon>
        <taxon>Streptomycetaceae</taxon>
        <taxon>Streptomyces</taxon>
    </lineage>
</organism>
<proteinExistence type="predicted"/>
<accession>A0ABW0AMV7</accession>
<gene>
    <name evidence="2" type="ORF">ACFPRH_15000</name>
</gene>
<keyword evidence="3" id="KW-1185">Reference proteome</keyword>
<evidence type="ECO:0000313" key="2">
    <source>
        <dbReference type="EMBL" id="MFC5153044.1"/>
    </source>
</evidence>
<feature type="region of interest" description="Disordered" evidence="1">
    <location>
        <begin position="88"/>
        <end position="122"/>
    </location>
</feature>
<comment type="caution">
    <text evidence="2">The sequence shown here is derived from an EMBL/GenBank/DDBJ whole genome shotgun (WGS) entry which is preliminary data.</text>
</comment>
<reference evidence="3" key="1">
    <citation type="journal article" date="2019" name="Int. J. Syst. Evol. Microbiol.">
        <title>The Global Catalogue of Microorganisms (GCM) 10K type strain sequencing project: providing services to taxonomists for standard genome sequencing and annotation.</title>
        <authorList>
            <consortium name="The Broad Institute Genomics Platform"/>
            <consortium name="The Broad Institute Genome Sequencing Center for Infectious Disease"/>
            <person name="Wu L."/>
            <person name="Ma J."/>
        </authorList>
    </citation>
    <scope>NUCLEOTIDE SEQUENCE [LARGE SCALE GENOMIC DNA]</scope>
    <source>
        <strain evidence="3">PCU 266</strain>
    </source>
</reference>
<protein>
    <submittedName>
        <fullName evidence="2">Uncharacterized protein</fullName>
    </submittedName>
</protein>
<dbReference type="EMBL" id="JBHSKP010000008">
    <property type="protein sequence ID" value="MFC5153044.1"/>
    <property type="molecule type" value="Genomic_DNA"/>
</dbReference>
<name>A0ABW0AMV7_9ACTN</name>
<evidence type="ECO:0000256" key="1">
    <source>
        <dbReference type="SAM" id="MobiDB-lite"/>
    </source>
</evidence>
<evidence type="ECO:0000313" key="3">
    <source>
        <dbReference type="Proteomes" id="UP001596160"/>
    </source>
</evidence>
<dbReference type="RefSeq" id="WP_344474188.1">
    <property type="nucleotide sequence ID" value="NZ_BAAASB010000004.1"/>
</dbReference>
<sequence>MSTPNPEARPLHLADTPGYPLARTVELPDTAGHPTGSLSIRFGALRVSAEGRPEAVAGRQHTYRLPALLLTGRYALDTRPDEIRDLDTAGDLRPLSEEARRPTLPAASRAAAVTPDPPDEETLRKWRDRADTHRDKLMRTEKGQQLLITYGQNNETFYGIFDSSSTLRKNWRRNGVTRRMSEHTYTNTDLGATGDGANAVNDWTDPDQGTTYNSHAFVQYVNVTSALSFEMGFATAPEDQNTYGDALDAAQKFATAVNDTGNSGEQTTPLTHEQIYTSIEQHPGEVRATTPEELDRYVGLVHGTYSAAPEDEPDEWFPLSEEHRERYRRFGKEAYEARAQEQPAATHTLHRGDCHARLDDVLITLDPARGDATVTLPPLTLHIDDADWRGPAGEVARERLRTMRFVQELLRDAVAETLRHAALTGIAGFGPPGDGRS</sequence>